<gene>
    <name evidence="1" type="ORF">MANES_11G062300</name>
</gene>
<reference evidence="1" key="1">
    <citation type="submission" date="2016-02" db="EMBL/GenBank/DDBJ databases">
        <title>WGS assembly of Manihot esculenta.</title>
        <authorList>
            <person name="Bredeson J.V."/>
            <person name="Prochnik S.E."/>
            <person name="Lyons J.B."/>
            <person name="Schmutz J."/>
            <person name="Grimwood J."/>
            <person name="Vrebalov J."/>
            <person name="Bart R.S."/>
            <person name="Amuge T."/>
            <person name="Ferguson M.E."/>
            <person name="Green R."/>
            <person name="Putnam N."/>
            <person name="Stites J."/>
            <person name="Rounsley S."/>
            <person name="Rokhsar D.S."/>
        </authorList>
    </citation>
    <scope>NUCLEOTIDE SEQUENCE [LARGE SCALE GENOMIC DNA]</scope>
    <source>
        <tissue evidence="1">Leaf</tissue>
    </source>
</reference>
<protein>
    <submittedName>
        <fullName evidence="1">Uncharacterized protein</fullName>
    </submittedName>
</protein>
<proteinExistence type="predicted"/>
<dbReference type="AlphaFoldDB" id="A0A2C9V043"/>
<name>A0A2C9V043_MANES</name>
<evidence type="ECO:0000313" key="1">
    <source>
        <dbReference type="EMBL" id="OAY36947.1"/>
    </source>
</evidence>
<organism evidence="1">
    <name type="scientific">Manihot esculenta</name>
    <name type="common">Cassava</name>
    <name type="synonym">Jatropha manihot</name>
    <dbReference type="NCBI Taxonomy" id="3983"/>
    <lineage>
        <taxon>Eukaryota</taxon>
        <taxon>Viridiplantae</taxon>
        <taxon>Streptophyta</taxon>
        <taxon>Embryophyta</taxon>
        <taxon>Tracheophyta</taxon>
        <taxon>Spermatophyta</taxon>
        <taxon>Magnoliopsida</taxon>
        <taxon>eudicotyledons</taxon>
        <taxon>Gunneridae</taxon>
        <taxon>Pentapetalae</taxon>
        <taxon>rosids</taxon>
        <taxon>fabids</taxon>
        <taxon>Malpighiales</taxon>
        <taxon>Euphorbiaceae</taxon>
        <taxon>Crotonoideae</taxon>
        <taxon>Manihoteae</taxon>
        <taxon>Manihot</taxon>
    </lineage>
</organism>
<accession>A0A2C9V043</accession>
<dbReference type="EMBL" id="CM004397">
    <property type="protein sequence ID" value="OAY36947.1"/>
    <property type="molecule type" value="Genomic_DNA"/>
</dbReference>
<sequence>MVGFGLANFWLAHSKLGVEPWDSSEGLAFLVPRAEGTALGWLHRAATISLSWQWKDYRPVVRRVRMA</sequence>